<dbReference type="PANTHER" id="PTHR23416">
    <property type="entry name" value="SIALIC ACID SYNTHASE-RELATED"/>
    <property type="match status" value="1"/>
</dbReference>
<keyword evidence="2" id="KW-0677">Repeat</keyword>
<protein>
    <recommendedName>
        <fullName evidence="5">Acetyltransferase</fullName>
    </recommendedName>
</protein>
<evidence type="ECO:0000256" key="2">
    <source>
        <dbReference type="ARBA" id="ARBA00022737"/>
    </source>
</evidence>
<dbReference type="Pfam" id="PF00132">
    <property type="entry name" value="Hexapep"/>
    <property type="match status" value="2"/>
</dbReference>
<dbReference type="EMBL" id="NVGE01000027">
    <property type="protein sequence ID" value="PFZ28036.1"/>
    <property type="molecule type" value="Genomic_DNA"/>
</dbReference>
<dbReference type="Proteomes" id="UP000223311">
    <property type="component" value="Unassembled WGS sequence"/>
</dbReference>
<sequence>MINLNNFIKQKSFSLVEPYIHISGSNIKDYSWIRRHSTLNKTNIGNDVFIGFRCTINNSFIEDGCQIASRVQITESAEPTYIGKSSWIGAQAIIKGGVKIGDGVVVGARSVVTEDIPAYSIVVGNPARVLKKREVIKDSNPNFREFLNTYRKRLAERDVNEIQETMAINEGKWANFIDASLFQKDTVNLGKGLTIIGKRIVDTNGNILTDGGVFTGENVGINDHCILEAGGKITIGSNTTLGKHVHILSTGHNYQLTSLPMTFLPVEIGENVCVEDNVLILGGVKIADGVRIPANSMVLRDIKQ</sequence>
<dbReference type="PROSITE" id="PS00101">
    <property type="entry name" value="HEXAPEP_TRANSFERASES"/>
    <property type="match status" value="1"/>
</dbReference>
<dbReference type="InterPro" id="IPR051159">
    <property type="entry name" value="Hexapeptide_acetyltransf"/>
</dbReference>
<comment type="caution">
    <text evidence="3">The sequence shown here is derived from an EMBL/GenBank/DDBJ whole genome shotgun (WGS) entry which is preliminary data.</text>
</comment>
<dbReference type="InterPro" id="IPR011004">
    <property type="entry name" value="Trimer_LpxA-like_sf"/>
</dbReference>
<name>A0A2B5ILF9_9BACI</name>
<gene>
    <name evidence="3" type="ORF">COL66_18570</name>
</gene>
<dbReference type="RefSeq" id="WP_098577423.1">
    <property type="nucleotide sequence ID" value="NZ_NVGE01000027.1"/>
</dbReference>
<evidence type="ECO:0008006" key="5">
    <source>
        <dbReference type="Google" id="ProtNLM"/>
    </source>
</evidence>
<keyword evidence="1" id="KW-0808">Transferase</keyword>
<dbReference type="GO" id="GO:0016740">
    <property type="term" value="F:transferase activity"/>
    <property type="evidence" value="ECO:0007669"/>
    <property type="project" value="UniProtKB-KW"/>
</dbReference>
<accession>A0A2B5ILF9</accession>
<dbReference type="Gene3D" id="2.160.10.10">
    <property type="entry name" value="Hexapeptide repeat proteins"/>
    <property type="match status" value="2"/>
</dbReference>
<dbReference type="AlphaFoldDB" id="A0A2B5ILF9"/>
<dbReference type="InterPro" id="IPR001451">
    <property type="entry name" value="Hexapep"/>
</dbReference>
<evidence type="ECO:0000313" key="3">
    <source>
        <dbReference type="EMBL" id="PFZ28036.1"/>
    </source>
</evidence>
<evidence type="ECO:0000256" key="1">
    <source>
        <dbReference type="ARBA" id="ARBA00022679"/>
    </source>
</evidence>
<reference evidence="3 4" key="1">
    <citation type="submission" date="2017-09" db="EMBL/GenBank/DDBJ databases">
        <title>Large-scale bioinformatics analysis of Bacillus genomes uncovers conserved roles of natural products in bacterial physiology.</title>
        <authorList>
            <consortium name="Agbiome Team Llc"/>
            <person name="Bleich R.M."/>
            <person name="Grubbs K.J."/>
            <person name="Santa Maria K.C."/>
            <person name="Allen S.E."/>
            <person name="Farag S."/>
            <person name="Shank E.A."/>
            <person name="Bowers A."/>
        </authorList>
    </citation>
    <scope>NUCLEOTIDE SEQUENCE [LARGE SCALE GENOMIC DNA]</scope>
    <source>
        <strain evidence="3 4">AFS080080</strain>
    </source>
</reference>
<dbReference type="SUPFAM" id="SSF51161">
    <property type="entry name" value="Trimeric LpxA-like enzymes"/>
    <property type="match status" value="2"/>
</dbReference>
<dbReference type="InterPro" id="IPR018357">
    <property type="entry name" value="Hexapep_transf_CS"/>
</dbReference>
<organism evidence="3 4">
    <name type="scientific">Bacillus wiedmannii</name>
    <dbReference type="NCBI Taxonomy" id="1890302"/>
    <lineage>
        <taxon>Bacteria</taxon>
        <taxon>Bacillati</taxon>
        <taxon>Bacillota</taxon>
        <taxon>Bacilli</taxon>
        <taxon>Bacillales</taxon>
        <taxon>Bacillaceae</taxon>
        <taxon>Bacillus</taxon>
        <taxon>Bacillus cereus group</taxon>
    </lineage>
</organism>
<evidence type="ECO:0000313" key="4">
    <source>
        <dbReference type="Proteomes" id="UP000223311"/>
    </source>
</evidence>
<proteinExistence type="predicted"/>